<reference evidence="1 2" key="1">
    <citation type="submission" date="2016-08" db="EMBL/GenBank/DDBJ databases">
        <title>Identification and validation of antigenic proteins from Pajaroellobacter abortibovis using de-novo genome sequence assembly and reverse vaccinology.</title>
        <authorList>
            <person name="Welly B.T."/>
            <person name="Miller M.R."/>
            <person name="Stott J.L."/>
            <person name="Blanchard M.T."/>
            <person name="Islas-Trejo A.D."/>
            <person name="O'Rourke S.M."/>
            <person name="Young A.E."/>
            <person name="Medrano J.F."/>
            <person name="Van Eenennaam A.L."/>
        </authorList>
    </citation>
    <scope>NUCLEOTIDE SEQUENCE [LARGE SCALE GENOMIC DNA]</scope>
    <source>
        <strain evidence="1 2">BTF92-0548A/99-0131</strain>
    </source>
</reference>
<dbReference type="STRING" id="1882918.BCY86_01725"/>
<gene>
    <name evidence="1" type="ORF">BCY86_01725</name>
</gene>
<dbReference type="Gene3D" id="1.10.10.1150">
    <property type="entry name" value="Coenzyme PQQ synthesis protein D (PqqD)"/>
    <property type="match status" value="1"/>
</dbReference>
<sequence>MRRNEVPIKIAQDVHARAFDEELIILDLNGGVYYALDPIGARIWEGITRNIPLEEIIEAISIDYDESKERVKEDTLLLIKELEDQKLVIHTPTALSG</sequence>
<protein>
    <recommendedName>
        <fullName evidence="3">PqqD family protein</fullName>
    </recommendedName>
</protein>
<keyword evidence="2" id="KW-1185">Reference proteome</keyword>
<name>A0A1L6MVG8_9BACT</name>
<dbReference type="Pfam" id="PF05402">
    <property type="entry name" value="PqqD"/>
    <property type="match status" value="1"/>
</dbReference>
<organism evidence="1 2">
    <name type="scientific">Pajaroellobacter abortibovis</name>
    <dbReference type="NCBI Taxonomy" id="1882918"/>
    <lineage>
        <taxon>Bacteria</taxon>
        <taxon>Pseudomonadati</taxon>
        <taxon>Myxococcota</taxon>
        <taxon>Polyangia</taxon>
        <taxon>Polyangiales</taxon>
        <taxon>Polyangiaceae</taxon>
    </lineage>
</organism>
<dbReference type="KEGG" id="pabo:BCY86_01725"/>
<proteinExistence type="predicted"/>
<evidence type="ECO:0000313" key="1">
    <source>
        <dbReference type="EMBL" id="APR99540.1"/>
    </source>
</evidence>
<accession>A0A1L6MVG8</accession>
<evidence type="ECO:0000313" key="2">
    <source>
        <dbReference type="Proteomes" id="UP000185544"/>
    </source>
</evidence>
<dbReference type="EMBL" id="CP016908">
    <property type="protein sequence ID" value="APR99540.1"/>
    <property type="molecule type" value="Genomic_DNA"/>
</dbReference>
<dbReference type="AlphaFoldDB" id="A0A1L6MVG8"/>
<dbReference type="InterPro" id="IPR008792">
    <property type="entry name" value="PQQD"/>
</dbReference>
<evidence type="ECO:0008006" key="3">
    <source>
        <dbReference type="Google" id="ProtNLM"/>
    </source>
</evidence>
<dbReference type="Proteomes" id="UP000185544">
    <property type="component" value="Chromosome"/>
</dbReference>
<dbReference type="InterPro" id="IPR041881">
    <property type="entry name" value="PqqD_sf"/>
</dbReference>